<dbReference type="Proteomes" id="UP001596047">
    <property type="component" value="Unassembled WGS sequence"/>
</dbReference>
<dbReference type="InterPro" id="IPR015421">
    <property type="entry name" value="PyrdxlP-dep_Trfase_major"/>
</dbReference>
<keyword evidence="2" id="KW-0808">Transferase</keyword>
<sequence>MKNADELALFGGIPAVTSDHHDLFKWPIITEEDETAAIEVLRKGSMSGIDETLLFEKEFAAWLQMDYALGFSSGTASIHAAMYACSIGIGDEVICPSMTYWASLLQVYSLGGTPVFADIDPVSLCIDPIDIEHRITERTKAIIVVHYMGHPADMDRIMDIAKKHNLKVIEDVSHAHGGLYKGRKVGTIGDIGAMSLMSGKSFAIGEGGIFVTNNQEYYERAVAFGHYERFSANIHSEELRPFAGLPFGGYKYRMHQVSSAVGRVQLKYYDQRMAEIDKAMNYFWDQLEGLPGIRPHRPAKDSGSTMGGWYAAHGFYLSDELDGLSITRFCEAIRAEGAVACAPGCNLPLHVHALFHEVDVYGHGRPTRIAHSLRDVRQGQGAGSLPVTESLNARVYHIPWFKHNRREMIEEYALAFRKVIGQYRKLLKDDPGNPPGAGGWNLSAHALVPR</sequence>
<dbReference type="PANTHER" id="PTHR30244:SF34">
    <property type="entry name" value="DTDP-4-AMINO-4,6-DIDEOXYGALACTOSE TRANSAMINASE"/>
    <property type="match status" value="1"/>
</dbReference>
<comment type="caution">
    <text evidence="2">The sequence shown here is derived from an EMBL/GenBank/DDBJ whole genome shotgun (WGS) entry which is preliminary data.</text>
</comment>
<name>A0ABW0VXE6_9BACL</name>
<dbReference type="InterPro" id="IPR015424">
    <property type="entry name" value="PyrdxlP-dep_Trfase"/>
</dbReference>
<dbReference type="InterPro" id="IPR000653">
    <property type="entry name" value="DegT/StrS_aminotransferase"/>
</dbReference>
<dbReference type="CDD" id="cd00616">
    <property type="entry name" value="AHBA_syn"/>
    <property type="match status" value="1"/>
</dbReference>
<dbReference type="Gene3D" id="3.40.640.10">
    <property type="entry name" value="Type I PLP-dependent aspartate aminotransferase-like (Major domain)"/>
    <property type="match status" value="1"/>
</dbReference>
<dbReference type="EMBL" id="JBHSOW010000058">
    <property type="protein sequence ID" value="MFC5650547.1"/>
    <property type="molecule type" value="Genomic_DNA"/>
</dbReference>
<comment type="similarity">
    <text evidence="1">Belongs to the DegT/DnrJ/EryC1 family.</text>
</comment>
<evidence type="ECO:0000313" key="2">
    <source>
        <dbReference type="EMBL" id="MFC5650547.1"/>
    </source>
</evidence>
<dbReference type="SUPFAM" id="SSF53383">
    <property type="entry name" value="PLP-dependent transferases"/>
    <property type="match status" value="1"/>
</dbReference>
<gene>
    <name evidence="2" type="ORF">ACFPYJ_15730</name>
</gene>
<dbReference type="Gene3D" id="3.90.1150.10">
    <property type="entry name" value="Aspartate Aminotransferase, domain 1"/>
    <property type="match status" value="1"/>
</dbReference>
<keyword evidence="3" id="KW-1185">Reference proteome</keyword>
<dbReference type="GO" id="GO:0008483">
    <property type="term" value="F:transaminase activity"/>
    <property type="evidence" value="ECO:0007669"/>
    <property type="project" value="UniProtKB-KW"/>
</dbReference>
<dbReference type="InterPro" id="IPR015422">
    <property type="entry name" value="PyrdxlP-dep_Trfase_small"/>
</dbReference>
<dbReference type="RefSeq" id="WP_379189110.1">
    <property type="nucleotide sequence ID" value="NZ_JBHSOW010000058.1"/>
</dbReference>
<evidence type="ECO:0000256" key="1">
    <source>
        <dbReference type="RuleBase" id="RU004508"/>
    </source>
</evidence>
<keyword evidence="2" id="KW-0032">Aminotransferase</keyword>
<organism evidence="2 3">
    <name type="scientific">Paenibacillus solisilvae</name>
    <dbReference type="NCBI Taxonomy" id="2486751"/>
    <lineage>
        <taxon>Bacteria</taxon>
        <taxon>Bacillati</taxon>
        <taxon>Bacillota</taxon>
        <taxon>Bacilli</taxon>
        <taxon>Bacillales</taxon>
        <taxon>Paenibacillaceae</taxon>
        <taxon>Paenibacillus</taxon>
    </lineage>
</organism>
<reference evidence="3" key="1">
    <citation type="journal article" date="2019" name="Int. J. Syst. Evol. Microbiol.">
        <title>The Global Catalogue of Microorganisms (GCM) 10K type strain sequencing project: providing services to taxonomists for standard genome sequencing and annotation.</title>
        <authorList>
            <consortium name="The Broad Institute Genomics Platform"/>
            <consortium name="The Broad Institute Genome Sequencing Center for Infectious Disease"/>
            <person name="Wu L."/>
            <person name="Ma J."/>
        </authorList>
    </citation>
    <scope>NUCLEOTIDE SEQUENCE [LARGE SCALE GENOMIC DNA]</scope>
    <source>
        <strain evidence="3">CGMCC 1.3240</strain>
    </source>
</reference>
<accession>A0ABW0VXE6</accession>
<dbReference type="Pfam" id="PF01041">
    <property type="entry name" value="DegT_DnrJ_EryC1"/>
    <property type="match status" value="1"/>
</dbReference>
<dbReference type="PIRSF" id="PIRSF000390">
    <property type="entry name" value="PLP_StrS"/>
    <property type="match status" value="1"/>
</dbReference>
<keyword evidence="1" id="KW-0663">Pyridoxal phosphate</keyword>
<evidence type="ECO:0000313" key="3">
    <source>
        <dbReference type="Proteomes" id="UP001596047"/>
    </source>
</evidence>
<proteinExistence type="inferred from homology"/>
<protein>
    <submittedName>
        <fullName evidence="2">DegT/DnrJ/EryC1/StrS family aminotransferase</fullName>
    </submittedName>
</protein>
<dbReference type="PANTHER" id="PTHR30244">
    <property type="entry name" value="TRANSAMINASE"/>
    <property type="match status" value="1"/>
</dbReference>